<evidence type="ECO:0000259" key="2">
    <source>
        <dbReference type="Pfam" id="PF03787"/>
    </source>
</evidence>
<dbReference type="GO" id="GO:0051607">
    <property type="term" value="P:defense response to virus"/>
    <property type="evidence" value="ECO:0007669"/>
    <property type="project" value="UniProtKB-KW"/>
</dbReference>
<sequence length="232" mass="27382">MSIANLGYFYFKEYYENYFKNYYEKYKELEEKDRENKVEEYFKEQDEKLVKTIDLDKIYQLEHIGEDKLLFNTTYPGLLVGSGLIHSIGEKGENKLGFEFDYTTGLPIIRGSSVKGLLRSVFDLLDDKEKKNAVVEYLKDIILNNTEFDDKHKDEQLNVDYFKNLKEEIFEGINGDNKLPIYERDIFYESVIDFKETKKEHSGNKKIQILGQDYITPHKTPLKNPIPINIIP</sequence>
<evidence type="ECO:0000313" key="4">
    <source>
        <dbReference type="Proteomes" id="UP000011944"/>
    </source>
</evidence>
<feature type="domain" description="CRISPR type III-associated protein" evidence="2">
    <location>
        <begin position="71"/>
        <end position="193"/>
    </location>
</feature>
<evidence type="ECO:0000313" key="3">
    <source>
        <dbReference type="EMBL" id="EKN42336.1"/>
    </source>
</evidence>
<dbReference type="PANTHER" id="PTHR39965">
    <property type="entry name" value="CRISPR SYSTEM CMR SUBUNIT CMR6"/>
    <property type="match status" value="1"/>
</dbReference>
<comment type="caution">
    <text evidence="3">The sequence shown here is derived from an EMBL/GenBank/DDBJ whole genome shotgun (WGS) entry which is preliminary data.</text>
</comment>
<gene>
    <name evidence="3" type="ORF">CFSAN001627_07412</name>
</gene>
<dbReference type="AlphaFoldDB" id="M1ZSJ6"/>
<reference evidence="3 4" key="2">
    <citation type="submission" date="2013-03" db="EMBL/GenBank/DDBJ databases">
        <title>Diversity in Clostridium botulinum.</title>
        <authorList>
            <person name="Timme R.E."/>
            <person name="Allard M."/>
            <person name="Luo Y."/>
            <person name="Strain E."/>
            <person name="Gonzalez-Escalona N."/>
            <person name="Brown E."/>
        </authorList>
    </citation>
    <scope>NUCLEOTIDE SEQUENCE [LARGE SCALE GENOMIC DNA]</scope>
    <source>
        <strain evidence="3 4">CFSAN001627</strain>
    </source>
</reference>
<dbReference type="Pfam" id="PF03787">
    <property type="entry name" value="RAMPs"/>
    <property type="match status" value="1"/>
</dbReference>
<dbReference type="InterPro" id="IPR010172">
    <property type="entry name" value="CRISPR-assoc_prot_TM1791"/>
</dbReference>
<dbReference type="InterPro" id="IPR005537">
    <property type="entry name" value="RAMP_III_fam"/>
</dbReference>
<reference evidence="3 4" key="1">
    <citation type="submission" date="2012-10" db="EMBL/GenBank/DDBJ databases">
        <authorList>
            <person name="Strain E.A."/>
            <person name="Brown E."/>
            <person name="Allard M.W."/>
            <person name="Gonzalez-Escalona N."/>
            <person name="Timme R."/>
        </authorList>
    </citation>
    <scope>NUCLEOTIDE SEQUENCE [LARGE SCALE GENOMIC DNA]</scope>
    <source>
        <strain evidence="3 4">CFSAN001627</strain>
    </source>
</reference>
<protein>
    <submittedName>
        <fullName evidence="3">CRISPR-associated RAMP Cmr6 family protein</fullName>
    </submittedName>
</protein>
<dbReference type="Proteomes" id="UP000011944">
    <property type="component" value="Unassembled WGS sequence"/>
</dbReference>
<accession>M1ZSJ6</accession>
<proteinExistence type="predicted"/>
<organism evidence="3 4">
    <name type="scientific">Clostridium botulinum CFSAN001627</name>
    <dbReference type="NCBI Taxonomy" id="1232189"/>
    <lineage>
        <taxon>Bacteria</taxon>
        <taxon>Bacillati</taxon>
        <taxon>Bacillota</taxon>
        <taxon>Clostridia</taxon>
        <taxon>Eubacteriales</taxon>
        <taxon>Clostridiaceae</taxon>
        <taxon>Clostridium</taxon>
    </lineage>
</organism>
<name>M1ZSJ6_CLOBO</name>
<keyword evidence="1" id="KW-0051">Antiviral defense</keyword>
<dbReference type="EMBL" id="AMXI01000422">
    <property type="protein sequence ID" value="EKN42336.1"/>
    <property type="molecule type" value="Genomic_DNA"/>
</dbReference>
<feature type="non-terminal residue" evidence="3">
    <location>
        <position position="232"/>
    </location>
</feature>
<dbReference type="PANTHER" id="PTHR39965:SF1">
    <property type="entry name" value="CRISPR SYSTEM CMR SUBUNIT CMR6"/>
    <property type="match status" value="1"/>
</dbReference>
<evidence type="ECO:0000256" key="1">
    <source>
        <dbReference type="ARBA" id="ARBA00023118"/>
    </source>
</evidence>